<evidence type="ECO:0000256" key="1">
    <source>
        <dbReference type="SAM" id="MobiDB-lite"/>
    </source>
</evidence>
<dbReference type="AlphaFoldDB" id="A0A6H2H219"/>
<name>A0A6H2H219_9BACL</name>
<keyword evidence="2" id="KW-0732">Signal</keyword>
<evidence type="ECO:0008006" key="5">
    <source>
        <dbReference type="Google" id="ProtNLM"/>
    </source>
</evidence>
<dbReference type="RefSeq" id="WP_168909230.1">
    <property type="nucleotide sequence ID" value="NZ_CP051428.1"/>
</dbReference>
<evidence type="ECO:0000256" key="2">
    <source>
        <dbReference type="SAM" id="SignalP"/>
    </source>
</evidence>
<accession>A0A6H2H219</accession>
<organism evidence="3 4">
    <name type="scientific">Paenibacillus albicereus</name>
    <dbReference type="NCBI Taxonomy" id="2726185"/>
    <lineage>
        <taxon>Bacteria</taxon>
        <taxon>Bacillati</taxon>
        <taxon>Bacillota</taxon>
        <taxon>Bacilli</taxon>
        <taxon>Bacillales</taxon>
        <taxon>Paenibacillaceae</taxon>
        <taxon>Paenibacillus</taxon>
    </lineage>
</organism>
<feature type="region of interest" description="Disordered" evidence="1">
    <location>
        <begin position="40"/>
        <end position="61"/>
    </location>
</feature>
<evidence type="ECO:0000313" key="3">
    <source>
        <dbReference type="EMBL" id="QJC53697.1"/>
    </source>
</evidence>
<dbReference type="KEGG" id="palr:HGI30_20650"/>
<feature type="signal peptide" evidence="2">
    <location>
        <begin position="1"/>
        <end position="26"/>
    </location>
</feature>
<evidence type="ECO:0000313" key="4">
    <source>
        <dbReference type="Proteomes" id="UP000502136"/>
    </source>
</evidence>
<feature type="chain" id="PRO_5026179875" description="Copper amine oxidase-like N-terminal domain-containing protein" evidence="2">
    <location>
        <begin position="27"/>
        <end position="442"/>
    </location>
</feature>
<keyword evidence="4" id="KW-1185">Reference proteome</keyword>
<proteinExistence type="predicted"/>
<gene>
    <name evidence="3" type="ORF">HGI30_20650</name>
</gene>
<sequence length="442" mass="47517">MKNRLLPARAASLLLAALMAATPAAAASASASLPEGAGPAGVELLESTSGPTSLPDATASLAASSSTEASVPHGWSFHRLFYDEKSGRSYFTAFRSDSDTRYESVHIYQDKDESWHALEKGIQIIWSGYDGIGAMLILPGTYGGATPLIASYLPDEDRAIVRAAFSQGDRGIAEIRSYATSYRTEEGYSYRPWFLSFYRTPGGLVREVGSSTWRSRFHLLPDGGQLVQAYSEQAKQYEVFRLDPDTGNRKHLVYARLDAYDAKAGKAVVRYNKPDRPAAILDLASDSLRPPASGEIQRIRSDAAPAAPYLSPSDLGKAMPPADLQPQELPVTATKLDVQPVARAVLAPGIGVDLPFAFIRGGRTLLPARELIDAAGLQVEAHQIPGTTGIGNWFELTGPAGTVRADSESSLLLADRLYVSSALLQRIGLAVERIDWLPPSAD</sequence>
<protein>
    <recommendedName>
        <fullName evidence="5">Copper amine oxidase-like N-terminal domain-containing protein</fullName>
    </recommendedName>
</protein>
<reference evidence="3 4" key="1">
    <citation type="submission" date="2020-04" db="EMBL/GenBank/DDBJ databases">
        <title>Novel Paenibacillus strain UniB2 isolated from commercial digestive syrup.</title>
        <authorList>
            <person name="Thorat V."/>
            <person name="Kirdat K."/>
            <person name="Tiwarekar B."/>
            <person name="Yadav A."/>
        </authorList>
    </citation>
    <scope>NUCLEOTIDE SEQUENCE [LARGE SCALE GENOMIC DNA]</scope>
    <source>
        <strain evidence="3 4">UniB2</strain>
    </source>
</reference>
<dbReference type="EMBL" id="CP051428">
    <property type="protein sequence ID" value="QJC53697.1"/>
    <property type="molecule type" value="Genomic_DNA"/>
</dbReference>
<dbReference type="Proteomes" id="UP000502136">
    <property type="component" value="Chromosome"/>
</dbReference>